<dbReference type="SUPFAM" id="SSF143243">
    <property type="entry name" value="Nqo5-like"/>
    <property type="match status" value="1"/>
</dbReference>
<accession>A0A2S5BH31</accession>
<dbReference type="Pfam" id="PF00329">
    <property type="entry name" value="Complex1_30kDa"/>
    <property type="match status" value="1"/>
</dbReference>
<comment type="catalytic activity">
    <reaction evidence="7">
        <text>a ubiquinone + NADH + 5 H(+)(in) = a ubiquinol + NAD(+) + 4 H(+)(out)</text>
        <dbReference type="Rhea" id="RHEA:29091"/>
        <dbReference type="Rhea" id="RHEA-COMP:9565"/>
        <dbReference type="Rhea" id="RHEA-COMP:9566"/>
        <dbReference type="ChEBI" id="CHEBI:15378"/>
        <dbReference type="ChEBI" id="CHEBI:16389"/>
        <dbReference type="ChEBI" id="CHEBI:17976"/>
        <dbReference type="ChEBI" id="CHEBI:57540"/>
        <dbReference type="ChEBI" id="CHEBI:57945"/>
        <dbReference type="EC" id="7.1.1.2"/>
    </reaction>
</comment>
<comment type="caution">
    <text evidence="11">The sequence shown here is derived from an EMBL/GenBank/DDBJ whole genome shotgun (WGS) entry which is preliminary data.</text>
</comment>
<dbReference type="EMBL" id="PJQD01000008">
    <property type="protein sequence ID" value="POY76080.1"/>
    <property type="molecule type" value="Genomic_DNA"/>
</dbReference>
<evidence type="ECO:0000313" key="11">
    <source>
        <dbReference type="EMBL" id="POY76080.1"/>
    </source>
</evidence>
<evidence type="ECO:0000256" key="8">
    <source>
        <dbReference type="RuleBase" id="RU003456"/>
    </source>
</evidence>
<keyword evidence="5 8" id="KW-0520">NAD</keyword>
<protein>
    <submittedName>
        <fullName evidence="11">Putative NADH:ubiquinone reductase (H(+)-translocating), or putative NADH dehydrogenase</fullName>
        <ecNumber evidence="11">1.6.5.11</ecNumber>
        <ecNumber evidence="11">1.6.5.3</ecNumber>
        <ecNumber evidence="11">1.6.99.3</ecNumber>
    </submittedName>
</protein>
<dbReference type="PANTHER" id="PTHR10884">
    <property type="entry name" value="NADH DEHYDROGENASE UBIQUINONE IRON-SULFUR PROTEIN 3"/>
    <property type="match status" value="1"/>
</dbReference>
<evidence type="ECO:0000256" key="5">
    <source>
        <dbReference type="ARBA" id="ARBA00023027"/>
    </source>
</evidence>
<dbReference type="HAMAP" id="MF_01357">
    <property type="entry name" value="NDH1_NuoC"/>
    <property type="match status" value="1"/>
</dbReference>
<evidence type="ECO:0000256" key="2">
    <source>
        <dbReference type="ARBA" id="ARBA00007569"/>
    </source>
</evidence>
<dbReference type="Proteomes" id="UP000237144">
    <property type="component" value="Unassembled WGS sequence"/>
</dbReference>
<dbReference type="FunFam" id="3.30.460.80:FF:000002">
    <property type="entry name" value="NADH dehydrogenase iron-sulfur protein 3, mitochondrial"/>
    <property type="match status" value="1"/>
</dbReference>
<comment type="similarity">
    <text evidence="2 8">Belongs to the complex I 30 kDa subunit family.</text>
</comment>
<evidence type="ECO:0000256" key="4">
    <source>
        <dbReference type="ARBA" id="ARBA00022967"/>
    </source>
</evidence>
<feature type="compositionally biased region" description="Basic and acidic residues" evidence="9">
    <location>
        <begin position="282"/>
        <end position="295"/>
    </location>
</feature>
<organism evidence="11 12">
    <name type="scientific">Rhodotorula taiwanensis</name>
    <dbReference type="NCBI Taxonomy" id="741276"/>
    <lineage>
        <taxon>Eukaryota</taxon>
        <taxon>Fungi</taxon>
        <taxon>Dikarya</taxon>
        <taxon>Basidiomycota</taxon>
        <taxon>Pucciniomycotina</taxon>
        <taxon>Microbotryomycetes</taxon>
        <taxon>Sporidiobolales</taxon>
        <taxon>Sporidiobolaceae</taxon>
        <taxon>Rhodotorula</taxon>
    </lineage>
</organism>
<evidence type="ECO:0000313" key="12">
    <source>
        <dbReference type="Proteomes" id="UP000237144"/>
    </source>
</evidence>
<dbReference type="EC" id="1.6.99.3" evidence="11"/>
<reference evidence="11 12" key="1">
    <citation type="journal article" date="2018" name="Front. Microbiol.">
        <title>Prospects for Fungal Bioremediation of Acidic Radioactive Waste Sites: Characterization and Genome Sequence of Rhodotorula taiwanensis MD1149.</title>
        <authorList>
            <person name="Tkavc R."/>
            <person name="Matrosova V.Y."/>
            <person name="Grichenko O.E."/>
            <person name="Gostincar C."/>
            <person name="Volpe R.P."/>
            <person name="Klimenkova P."/>
            <person name="Gaidamakova E.K."/>
            <person name="Zhou C.E."/>
            <person name="Stewart B.J."/>
            <person name="Lyman M.G."/>
            <person name="Malfatti S.A."/>
            <person name="Rubinfeld B."/>
            <person name="Courtot M."/>
            <person name="Singh J."/>
            <person name="Dalgard C.L."/>
            <person name="Hamilton T."/>
            <person name="Frey K.G."/>
            <person name="Gunde-Cimerman N."/>
            <person name="Dugan L."/>
            <person name="Daly M.J."/>
        </authorList>
    </citation>
    <scope>NUCLEOTIDE SEQUENCE [LARGE SCALE GENOMIC DNA]</scope>
    <source>
        <strain evidence="11 12">MD1149</strain>
    </source>
</reference>
<keyword evidence="6 11" id="KW-0830">Ubiquinone</keyword>
<evidence type="ECO:0000256" key="7">
    <source>
        <dbReference type="ARBA" id="ARBA00049551"/>
    </source>
</evidence>
<gene>
    <name evidence="11" type="ORF">BMF94_0803</name>
</gene>
<dbReference type="PROSITE" id="PS00542">
    <property type="entry name" value="COMPLEX1_30K"/>
    <property type="match status" value="1"/>
</dbReference>
<dbReference type="AlphaFoldDB" id="A0A2S5BH31"/>
<dbReference type="NCBIfam" id="NF004733">
    <property type="entry name" value="PRK06074.1-5"/>
    <property type="match status" value="1"/>
</dbReference>
<keyword evidence="4 8" id="KW-1278">Translocase</keyword>
<proteinExistence type="inferred from homology"/>
<dbReference type="Gene3D" id="3.30.460.80">
    <property type="entry name" value="NADH:ubiquinone oxidoreductase, 30kDa subunit"/>
    <property type="match status" value="1"/>
</dbReference>
<evidence type="ECO:0000259" key="10">
    <source>
        <dbReference type="Pfam" id="PF00329"/>
    </source>
</evidence>
<dbReference type="InterPro" id="IPR010218">
    <property type="entry name" value="NADH_DH_suC"/>
</dbReference>
<dbReference type="EC" id="1.6.5.3" evidence="11"/>
<dbReference type="GO" id="GO:0005739">
    <property type="term" value="C:mitochondrion"/>
    <property type="evidence" value="ECO:0007669"/>
    <property type="project" value="UniProtKB-SubCell"/>
</dbReference>
<dbReference type="STRING" id="741276.A0A2S5BH31"/>
<evidence type="ECO:0000256" key="1">
    <source>
        <dbReference type="ARBA" id="ARBA00004173"/>
    </source>
</evidence>
<feature type="region of interest" description="Disordered" evidence="9">
    <location>
        <begin position="258"/>
        <end position="295"/>
    </location>
</feature>
<dbReference type="InterPro" id="IPR001268">
    <property type="entry name" value="NADH_UbQ_OxRdtase_30kDa_su"/>
</dbReference>
<dbReference type="InterPro" id="IPR020396">
    <property type="entry name" value="NADH_UbQ_OxRdtase_CS"/>
</dbReference>
<dbReference type="NCBIfam" id="TIGR01961">
    <property type="entry name" value="NuoC_fam"/>
    <property type="match status" value="1"/>
</dbReference>
<name>A0A2S5BH31_9BASI</name>
<dbReference type="PANTHER" id="PTHR10884:SF14">
    <property type="entry name" value="NADH DEHYDROGENASE [UBIQUINONE] IRON-SULFUR PROTEIN 3, MITOCHONDRIAL"/>
    <property type="match status" value="1"/>
</dbReference>
<dbReference type="EC" id="1.6.5.11" evidence="11"/>
<feature type="domain" description="NADH:ubiquinone oxidoreductase 30kDa subunit" evidence="10">
    <location>
        <begin position="109"/>
        <end position="230"/>
    </location>
</feature>
<keyword evidence="3 8" id="KW-0813">Transport</keyword>
<evidence type="ECO:0000256" key="3">
    <source>
        <dbReference type="ARBA" id="ARBA00022448"/>
    </source>
</evidence>
<keyword evidence="12" id="KW-1185">Reference proteome</keyword>
<dbReference type="InterPro" id="IPR037232">
    <property type="entry name" value="NADH_quin_OxRdtase_su_C/D-like"/>
</dbReference>
<dbReference type="GO" id="GO:0008137">
    <property type="term" value="F:NADH dehydrogenase (ubiquinone) activity"/>
    <property type="evidence" value="ECO:0007669"/>
    <property type="project" value="UniProtKB-EC"/>
</dbReference>
<dbReference type="GO" id="GO:0016020">
    <property type="term" value="C:membrane"/>
    <property type="evidence" value="ECO:0007669"/>
    <property type="project" value="UniProtKB-ARBA"/>
</dbReference>
<keyword evidence="11" id="KW-0560">Oxidoreductase</keyword>
<dbReference type="OrthoDB" id="37721at2759"/>
<evidence type="ECO:0000256" key="9">
    <source>
        <dbReference type="SAM" id="MobiDB-lite"/>
    </source>
</evidence>
<sequence>MAASRSVARIALQSARPRVAPVQHRVVAPSAVRSLATSLRTQQAAAQATTTTSAAPTGKESPFIEPVGVNPVEQFKPFSAALQEYGAWIMASLPKFVQQTSVYKDELTLYVAPSAIEPVMLFLRDHANTQYKQVMDICGADYPARSNRFEVVYHLLSVRHNSRIRVKTYADETSPVPSIAHIYRGADWYEREAWDMYGILFSNHPDLRRILTDYGFEGHPLRKDFPLTGYTEVRYDEEKKRVVSEPLQLSQAFRNFEGAQSPWEGTGTGIDARAPQFVLQPPKEEEAKKDAAPKK</sequence>
<comment type="subcellular location">
    <subcellularLocation>
        <location evidence="1">Mitochondrion</location>
    </subcellularLocation>
</comment>
<evidence type="ECO:0000256" key="6">
    <source>
        <dbReference type="ARBA" id="ARBA00023075"/>
    </source>
</evidence>
<dbReference type="GO" id="GO:0016651">
    <property type="term" value="F:oxidoreductase activity, acting on NAD(P)H"/>
    <property type="evidence" value="ECO:0007669"/>
    <property type="project" value="InterPro"/>
</dbReference>